<dbReference type="Gene3D" id="3.90.1200.10">
    <property type="match status" value="1"/>
</dbReference>
<dbReference type="PATRIC" id="fig|291169.3.peg.1444"/>
<protein>
    <submittedName>
        <fullName evidence="3">Fructosamine kinase</fullName>
    </submittedName>
</protein>
<dbReference type="InterPro" id="IPR011009">
    <property type="entry name" value="Kinase-like_dom_sf"/>
</dbReference>
<dbReference type="EMBL" id="MCRI01000012">
    <property type="protein sequence ID" value="ODN66888.1"/>
    <property type="molecule type" value="Genomic_DNA"/>
</dbReference>
<name>A0A1E3GS50_9GAMM</name>
<proteinExistence type="inferred from homology"/>
<organism evidence="3 4">
    <name type="scientific">Methylophaga muralis</name>
    <dbReference type="NCBI Taxonomy" id="291169"/>
    <lineage>
        <taxon>Bacteria</taxon>
        <taxon>Pseudomonadati</taxon>
        <taxon>Pseudomonadota</taxon>
        <taxon>Gammaproteobacteria</taxon>
        <taxon>Thiotrichales</taxon>
        <taxon>Piscirickettsiaceae</taxon>
        <taxon>Methylophaga</taxon>
    </lineage>
</organism>
<dbReference type="PANTHER" id="PTHR12149:SF8">
    <property type="entry name" value="PROTEIN-RIBULOSAMINE 3-KINASE"/>
    <property type="match status" value="1"/>
</dbReference>
<dbReference type="SUPFAM" id="SSF56112">
    <property type="entry name" value="Protein kinase-like (PK-like)"/>
    <property type="match status" value="1"/>
</dbReference>
<evidence type="ECO:0000256" key="2">
    <source>
        <dbReference type="PIRNR" id="PIRNR006221"/>
    </source>
</evidence>
<dbReference type="Proteomes" id="UP000094379">
    <property type="component" value="Unassembled WGS sequence"/>
</dbReference>
<dbReference type="AlphaFoldDB" id="A0A1E3GS50"/>
<reference evidence="3 4" key="1">
    <citation type="submission" date="2016-07" db="EMBL/GenBank/DDBJ databases">
        <title>Draft Genome Sequence of Methylophaga muralis Bur 1.</title>
        <authorList>
            <person name="Vasilenko O.V."/>
            <person name="Doronina N.V."/>
            <person name="Shmareva M.N."/>
            <person name="Tarlachkov S.V."/>
            <person name="Mustakhimov I."/>
            <person name="Trotsenko Y.A."/>
        </authorList>
    </citation>
    <scope>NUCLEOTIDE SEQUENCE [LARGE SCALE GENOMIC DNA]</scope>
    <source>
        <strain evidence="3 4">Bur 1</strain>
    </source>
</reference>
<keyword evidence="2" id="KW-0808">Transferase</keyword>
<dbReference type="PANTHER" id="PTHR12149">
    <property type="entry name" value="FRUCTOSAMINE 3 KINASE-RELATED PROTEIN"/>
    <property type="match status" value="1"/>
</dbReference>
<dbReference type="InterPro" id="IPR016477">
    <property type="entry name" value="Fructo-/Ketosamine-3-kinase"/>
</dbReference>
<keyword evidence="2 3" id="KW-0418">Kinase</keyword>
<dbReference type="GO" id="GO:0016301">
    <property type="term" value="F:kinase activity"/>
    <property type="evidence" value="ECO:0007669"/>
    <property type="project" value="UniProtKB-UniRule"/>
</dbReference>
<evidence type="ECO:0000256" key="1">
    <source>
        <dbReference type="ARBA" id="ARBA00009460"/>
    </source>
</evidence>
<sequence>MAQLTEIIQEIERVTGVNCQPHQLSSVGGGCINTAYQLKTPDTQFFIKVNSPKLSDMFVAEAQGLQEMAELNAVRVPKVICYGTGDGHSYLVLEYIPLGSMRGSANAKLGEQLALLHQQPQAYFGWHMDNTIGSTPQINDRSANWVQFWQQQRLGKQLEFAATNGFRGSLQKNGERLIELLPAFFTDYQPQASLLHGDLWGGNAAADEHGNPVIFDPACYYGDAETDLAMTELFGGFGSDFHAGYRSIRAVDSGYRTRKTLYNLYHIINHLNLFGGGYLGQADAMISQLLAELRS</sequence>
<evidence type="ECO:0000313" key="3">
    <source>
        <dbReference type="EMBL" id="ODN66888.1"/>
    </source>
</evidence>
<dbReference type="Gene3D" id="3.30.200.20">
    <property type="entry name" value="Phosphorylase Kinase, domain 1"/>
    <property type="match status" value="1"/>
</dbReference>
<dbReference type="PIRSF" id="PIRSF006221">
    <property type="entry name" value="Ketosamine-3-kinase"/>
    <property type="match status" value="1"/>
</dbReference>
<dbReference type="Pfam" id="PF03881">
    <property type="entry name" value="Fructosamin_kin"/>
    <property type="match status" value="1"/>
</dbReference>
<dbReference type="STRING" id="291169.A9E74_01438"/>
<keyword evidence="4" id="KW-1185">Reference proteome</keyword>
<evidence type="ECO:0000313" key="4">
    <source>
        <dbReference type="Proteomes" id="UP000094379"/>
    </source>
</evidence>
<dbReference type="RefSeq" id="WP_069295907.1">
    <property type="nucleotide sequence ID" value="NZ_MCRI01000012.1"/>
</dbReference>
<gene>
    <name evidence="3" type="ORF">A9E74_01438</name>
</gene>
<comment type="similarity">
    <text evidence="1 2">Belongs to the fructosamine kinase family.</text>
</comment>
<accession>A0A1E3GS50</accession>
<comment type="caution">
    <text evidence="3">The sequence shown here is derived from an EMBL/GenBank/DDBJ whole genome shotgun (WGS) entry which is preliminary data.</text>
</comment>